<comment type="similarity">
    <text evidence="1 6">Belongs to the cytochrome P450 family.</text>
</comment>
<evidence type="ECO:0000256" key="3">
    <source>
        <dbReference type="ARBA" id="ARBA00022723"/>
    </source>
</evidence>
<gene>
    <name evidence="8" type="ORF">DFH08DRAFT_790969</name>
</gene>
<evidence type="ECO:0000256" key="2">
    <source>
        <dbReference type="ARBA" id="ARBA00022617"/>
    </source>
</evidence>
<evidence type="ECO:0000313" key="9">
    <source>
        <dbReference type="Proteomes" id="UP001218218"/>
    </source>
</evidence>
<dbReference type="PROSITE" id="PS00086">
    <property type="entry name" value="CYTOCHROME_P450"/>
    <property type="match status" value="1"/>
</dbReference>
<dbReference type="GO" id="GO:0020037">
    <property type="term" value="F:heme binding"/>
    <property type="evidence" value="ECO:0007669"/>
    <property type="project" value="InterPro"/>
</dbReference>
<dbReference type="SUPFAM" id="SSF48264">
    <property type="entry name" value="Cytochrome P450"/>
    <property type="match status" value="1"/>
</dbReference>
<dbReference type="Pfam" id="PF00067">
    <property type="entry name" value="p450"/>
    <property type="match status" value="1"/>
</dbReference>
<keyword evidence="3 5" id="KW-0479">Metal-binding</keyword>
<keyword evidence="6" id="KW-0503">Monooxygenase</keyword>
<name>A0AAD6ZAY1_9AGAR</name>
<dbReference type="GO" id="GO:0004497">
    <property type="term" value="F:monooxygenase activity"/>
    <property type="evidence" value="ECO:0007669"/>
    <property type="project" value="UniProtKB-KW"/>
</dbReference>
<comment type="cofactor">
    <cofactor evidence="5">
        <name>heme</name>
        <dbReference type="ChEBI" id="CHEBI:30413"/>
    </cofactor>
</comment>
<reference evidence="8" key="1">
    <citation type="submission" date="2023-03" db="EMBL/GenBank/DDBJ databases">
        <title>Massive genome expansion in bonnet fungi (Mycena s.s.) driven by repeated elements and novel gene families across ecological guilds.</title>
        <authorList>
            <consortium name="Lawrence Berkeley National Laboratory"/>
            <person name="Harder C.B."/>
            <person name="Miyauchi S."/>
            <person name="Viragh M."/>
            <person name="Kuo A."/>
            <person name="Thoen E."/>
            <person name="Andreopoulos B."/>
            <person name="Lu D."/>
            <person name="Skrede I."/>
            <person name="Drula E."/>
            <person name="Henrissat B."/>
            <person name="Morin E."/>
            <person name="Kohler A."/>
            <person name="Barry K."/>
            <person name="LaButti K."/>
            <person name="Morin E."/>
            <person name="Salamov A."/>
            <person name="Lipzen A."/>
            <person name="Mereny Z."/>
            <person name="Hegedus B."/>
            <person name="Baldrian P."/>
            <person name="Stursova M."/>
            <person name="Weitz H."/>
            <person name="Taylor A."/>
            <person name="Grigoriev I.V."/>
            <person name="Nagy L.G."/>
            <person name="Martin F."/>
            <person name="Kauserud H."/>
        </authorList>
    </citation>
    <scope>NUCLEOTIDE SEQUENCE</scope>
    <source>
        <strain evidence="8">CBHHK002</strain>
    </source>
</reference>
<dbReference type="GO" id="GO:0016705">
    <property type="term" value="F:oxidoreductase activity, acting on paired donors, with incorporation or reduction of molecular oxygen"/>
    <property type="evidence" value="ECO:0007669"/>
    <property type="project" value="InterPro"/>
</dbReference>
<dbReference type="InterPro" id="IPR001128">
    <property type="entry name" value="Cyt_P450"/>
</dbReference>
<dbReference type="InterPro" id="IPR036396">
    <property type="entry name" value="Cyt_P450_sf"/>
</dbReference>
<evidence type="ECO:0000256" key="6">
    <source>
        <dbReference type="RuleBase" id="RU000461"/>
    </source>
</evidence>
<keyword evidence="2 5" id="KW-0349">Heme</keyword>
<protein>
    <submittedName>
        <fullName evidence="8">Cytochrome P450</fullName>
    </submittedName>
</protein>
<dbReference type="InterPro" id="IPR017972">
    <property type="entry name" value="Cyt_P450_CS"/>
</dbReference>
<keyword evidence="4 5" id="KW-0408">Iron</keyword>
<evidence type="ECO:0000256" key="4">
    <source>
        <dbReference type="ARBA" id="ARBA00023004"/>
    </source>
</evidence>
<dbReference type="InterPro" id="IPR002401">
    <property type="entry name" value="Cyt_P450_E_grp-I"/>
</dbReference>
<feature type="transmembrane region" description="Helical" evidence="7">
    <location>
        <begin position="6"/>
        <end position="28"/>
    </location>
</feature>
<comment type="caution">
    <text evidence="8">The sequence shown here is derived from an EMBL/GenBank/DDBJ whole genome shotgun (WGS) entry which is preliminary data.</text>
</comment>
<dbReference type="PANTHER" id="PTHR24304">
    <property type="entry name" value="CYTOCHROME P450 FAMILY 7"/>
    <property type="match status" value="1"/>
</dbReference>
<keyword evidence="7" id="KW-0472">Membrane</keyword>
<keyword evidence="6" id="KW-0560">Oxidoreductase</keyword>
<evidence type="ECO:0000256" key="7">
    <source>
        <dbReference type="SAM" id="Phobius"/>
    </source>
</evidence>
<accession>A0AAD6ZAY1</accession>
<dbReference type="Gene3D" id="1.10.630.10">
    <property type="entry name" value="Cytochrome P450"/>
    <property type="match status" value="1"/>
</dbReference>
<dbReference type="Proteomes" id="UP001218218">
    <property type="component" value="Unassembled WGS sequence"/>
</dbReference>
<keyword evidence="7" id="KW-1133">Transmembrane helix</keyword>
<sequence>MDSPLMLHAAFIVSTALTAALMVALALWQRRFRAQKARLTSAGLSIAPSTPIAYPIIGSLQYFAGHWDFLRTATRGGATVSFHLANQRCIAVPVEKRHEFFSDSRPSFALAYAVMLGATPSMNKDFLSSMGFDITLGGRSNKFLSALVRNQRINANMPILYQYADECISGLGATTDPFDTIYKTIFRLTVNTIAASSIAASPAICDALAKIFHELDQSGTPATILFPWFPGWERMQRFYLMKQFYDIMSAAIDERKKEGRNDEDPMQYLIDAGLSSLEITQFTLAALFAGIANTGIVAAYILCDLATHPEYLSQVREELSTFVAQFNPDESLPLVARVQSITYEDWIRVGSLPITDKCLKETLRLRIATPLHRLNDSGKDIDIAGTLVPKGTILSFHSSFMHHNEEIYTEPLRWDPERFSEERAEDKAQPMSFAAWGLGKHQCLGQKFAKFEIFLLTALLVSSYDVQAVDKTGAPITEMPPVELNNTVISPPNPEVHLKLTPRTC</sequence>
<organism evidence="8 9">
    <name type="scientific">Mycena albidolilacea</name>
    <dbReference type="NCBI Taxonomy" id="1033008"/>
    <lineage>
        <taxon>Eukaryota</taxon>
        <taxon>Fungi</taxon>
        <taxon>Dikarya</taxon>
        <taxon>Basidiomycota</taxon>
        <taxon>Agaricomycotina</taxon>
        <taxon>Agaricomycetes</taxon>
        <taxon>Agaricomycetidae</taxon>
        <taxon>Agaricales</taxon>
        <taxon>Marasmiineae</taxon>
        <taxon>Mycenaceae</taxon>
        <taxon>Mycena</taxon>
    </lineage>
</organism>
<feature type="binding site" description="axial binding residue" evidence="5">
    <location>
        <position position="443"/>
    </location>
    <ligand>
        <name>heme</name>
        <dbReference type="ChEBI" id="CHEBI:30413"/>
    </ligand>
    <ligandPart>
        <name>Fe</name>
        <dbReference type="ChEBI" id="CHEBI:18248"/>
    </ligandPart>
</feature>
<evidence type="ECO:0000313" key="8">
    <source>
        <dbReference type="EMBL" id="KAJ7314496.1"/>
    </source>
</evidence>
<dbReference type="GO" id="GO:0005506">
    <property type="term" value="F:iron ion binding"/>
    <property type="evidence" value="ECO:0007669"/>
    <property type="project" value="InterPro"/>
</dbReference>
<dbReference type="InterPro" id="IPR050529">
    <property type="entry name" value="CYP450_sterol_14alpha_dmase"/>
</dbReference>
<evidence type="ECO:0000256" key="5">
    <source>
        <dbReference type="PIRSR" id="PIRSR602401-1"/>
    </source>
</evidence>
<dbReference type="PANTHER" id="PTHR24304:SF2">
    <property type="entry name" value="24-HYDROXYCHOLESTEROL 7-ALPHA-HYDROXYLASE"/>
    <property type="match status" value="1"/>
</dbReference>
<keyword evidence="7" id="KW-0812">Transmembrane</keyword>
<dbReference type="EMBL" id="JARIHO010000067">
    <property type="protein sequence ID" value="KAJ7314496.1"/>
    <property type="molecule type" value="Genomic_DNA"/>
</dbReference>
<proteinExistence type="inferred from homology"/>
<dbReference type="PRINTS" id="PR00463">
    <property type="entry name" value="EP450I"/>
</dbReference>
<dbReference type="AlphaFoldDB" id="A0AAD6ZAY1"/>
<keyword evidence="9" id="KW-1185">Reference proteome</keyword>
<evidence type="ECO:0000256" key="1">
    <source>
        <dbReference type="ARBA" id="ARBA00010617"/>
    </source>
</evidence>